<comment type="caution">
    <text evidence="3">The sequence shown here is derived from an EMBL/GenBank/DDBJ whole genome shotgun (WGS) entry which is preliminary data.</text>
</comment>
<evidence type="ECO:0000259" key="2">
    <source>
        <dbReference type="Pfam" id="PF01266"/>
    </source>
</evidence>
<feature type="domain" description="FAD dependent oxidoreductase" evidence="2">
    <location>
        <begin position="8"/>
        <end position="401"/>
    </location>
</feature>
<proteinExistence type="predicted"/>
<dbReference type="AlphaFoldDB" id="A0A1B7NUS3"/>
<protein>
    <recommendedName>
        <fullName evidence="2">FAD dependent oxidoreductase domain-containing protein</fullName>
    </recommendedName>
</protein>
<dbReference type="PANTHER" id="PTHR13847">
    <property type="entry name" value="SARCOSINE DEHYDROGENASE-RELATED"/>
    <property type="match status" value="1"/>
</dbReference>
<reference evidence="3 4" key="1">
    <citation type="submission" date="2015-07" db="EMBL/GenBank/DDBJ databases">
        <title>Emmonsia species relationships and genome sequence.</title>
        <authorList>
            <person name="Cuomo C.A."/>
            <person name="Schwartz I.S."/>
            <person name="Kenyon C."/>
            <person name="de Hoog G.S."/>
            <person name="Govender N.P."/>
            <person name="Botha A."/>
            <person name="Moreno L."/>
            <person name="de Vries M."/>
            <person name="Munoz J.F."/>
            <person name="Stielow J.B."/>
        </authorList>
    </citation>
    <scope>NUCLEOTIDE SEQUENCE [LARGE SCALE GENOMIC DNA]</scope>
    <source>
        <strain evidence="3 4">CBS 136260</strain>
    </source>
</reference>
<dbReference type="Proteomes" id="UP000091918">
    <property type="component" value="Unassembled WGS sequence"/>
</dbReference>
<dbReference type="GO" id="GO:0005829">
    <property type="term" value="C:cytosol"/>
    <property type="evidence" value="ECO:0007669"/>
    <property type="project" value="GOC"/>
</dbReference>
<dbReference type="GO" id="GO:0005770">
    <property type="term" value="C:late endosome"/>
    <property type="evidence" value="ECO:0007669"/>
    <property type="project" value="TreeGrafter"/>
</dbReference>
<dbReference type="Gene3D" id="3.50.50.60">
    <property type="entry name" value="FAD/NAD(P)-binding domain"/>
    <property type="match status" value="1"/>
</dbReference>
<evidence type="ECO:0000313" key="3">
    <source>
        <dbReference type="EMBL" id="OAX80525.1"/>
    </source>
</evidence>
<accession>A0A1B7NUS3</accession>
<keyword evidence="1" id="KW-1133">Transmembrane helix</keyword>
<dbReference type="GO" id="GO:0042147">
    <property type="term" value="P:retrograde transport, endosome to Golgi"/>
    <property type="evidence" value="ECO:0007669"/>
    <property type="project" value="TreeGrafter"/>
</dbReference>
<keyword evidence="1" id="KW-0472">Membrane</keyword>
<dbReference type="PROSITE" id="PS51257">
    <property type="entry name" value="PROKAR_LIPOPROTEIN"/>
    <property type="match status" value="1"/>
</dbReference>
<organism evidence="3 4">
    <name type="scientific">Emergomyces africanus</name>
    <dbReference type="NCBI Taxonomy" id="1955775"/>
    <lineage>
        <taxon>Eukaryota</taxon>
        <taxon>Fungi</taxon>
        <taxon>Dikarya</taxon>
        <taxon>Ascomycota</taxon>
        <taxon>Pezizomycotina</taxon>
        <taxon>Eurotiomycetes</taxon>
        <taxon>Eurotiomycetidae</taxon>
        <taxon>Onygenales</taxon>
        <taxon>Ajellomycetaceae</taxon>
        <taxon>Emergomyces</taxon>
    </lineage>
</organism>
<dbReference type="OrthoDB" id="498204at2759"/>
<dbReference type="InterPro" id="IPR006076">
    <property type="entry name" value="FAD-dep_OxRdtase"/>
</dbReference>
<feature type="transmembrane region" description="Helical" evidence="1">
    <location>
        <begin position="7"/>
        <end position="25"/>
    </location>
</feature>
<dbReference type="EMBL" id="LGUA01000681">
    <property type="protein sequence ID" value="OAX80525.1"/>
    <property type="molecule type" value="Genomic_DNA"/>
</dbReference>
<dbReference type="Gene3D" id="3.30.9.10">
    <property type="entry name" value="D-Amino Acid Oxidase, subunit A, domain 2"/>
    <property type="match status" value="1"/>
</dbReference>
<keyword evidence="1" id="KW-0812">Transmembrane</keyword>
<dbReference type="SUPFAM" id="SSF51905">
    <property type="entry name" value="FAD/NAD(P)-binding domain"/>
    <property type="match status" value="1"/>
</dbReference>
<gene>
    <name evidence="3" type="ORF">ACJ72_05138</name>
</gene>
<sequence>MASEERHIIVIGGGIIGCASAYFLTRHPSYNPTRHKITILEAAEIAGGASGKAGGLLALWAYPSSIVPLSYNLHAELAREHNGKERWGYREVNCGQLVAEGHPWAAHDKSAQKSREVSQGPGEAISLEKRSDKAMSELKSAGFPEDLDWFDTQALKSYEDMAGPGETAQVHPYLFTTSMAQLAQAKGARVVLGQVTKIDHSKDSVESVTYTEKETGMSQTIPATDVVIAAGPWTQNIFPRAPISALRAHSVVVRPTRPVSAYTVFTNLFLPAGFGSSSDLASGPRKRSRQTVVSPEIYARPDNTVYACGEGDTTVPLPQTTADVQVDQARCQDIIDSIGSVSKVLREGEIISRQACYLPNVDVPRAGPLIGHVGIKGLFMATGHTCWGIQNAPGTGKLISEFIFDGQAKSARIAELDPRKYL</sequence>
<evidence type="ECO:0000313" key="4">
    <source>
        <dbReference type="Proteomes" id="UP000091918"/>
    </source>
</evidence>
<dbReference type="PANTHER" id="PTHR13847:SF150">
    <property type="entry name" value="OXIDOREDUCTASE TDA3-RELATED"/>
    <property type="match status" value="1"/>
</dbReference>
<name>A0A1B7NUS3_9EURO</name>
<evidence type="ECO:0000256" key="1">
    <source>
        <dbReference type="SAM" id="Phobius"/>
    </source>
</evidence>
<keyword evidence="4" id="KW-1185">Reference proteome</keyword>
<dbReference type="InterPro" id="IPR036188">
    <property type="entry name" value="FAD/NAD-bd_sf"/>
</dbReference>
<dbReference type="Pfam" id="PF01266">
    <property type="entry name" value="DAO"/>
    <property type="match status" value="1"/>
</dbReference>
<dbReference type="STRING" id="1658172.A0A1B7NUS3"/>